<evidence type="ECO:0000256" key="9">
    <source>
        <dbReference type="ARBA" id="ARBA00032024"/>
    </source>
</evidence>
<sequence>MMIVGAGSIGLMYAARLARAGISTTLLTRTTAQAQALREQGITLEEKDITSRISIKAAALDEPFFTSTESPNEGLPNQQDWIWLTVKQPHLDDKLLHHIARLAAGGASVLCLQNGIGHMERLQAVIPPENLYAAVSTEGALRVNETTVKHTGNGLLTFGYWSSQEKEVKKAQKMLLQTLSLAGINRELSNQMGNRVYHKLLINAVINPLTAIYGVRNGELPLNPSRKRLMMALHAESESVLRAAGMQDSENSWERLLTICIQTAGNESSMLRDVSAGRSTEVEWINGGISALAKRLNKPSPLNDAMTILIKSLVI</sequence>
<evidence type="ECO:0000256" key="6">
    <source>
        <dbReference type="ARBA" id="ARBA00022655"/>
    </source>
</evidence>
<proteinExistence type="inferred from homology"/>
<dbReference type="InterPro" id="IPR050838">
    <property type="entry name" value="Ketopantoate_reductase"/>
</dbReference>
<keyword evidence="15" id="KW-1185">Reference proteome</keyword>
<evidence type="ECO:0000259" key="13">
    <source>
        <dbReference type="Pfam" id="PF08546"/>
    </source>
</evidence>
<dbReference type="SUPFAM" id="SSF51735">
    <property type="entry name" value="NAD(P)-binding Rossmann-fold domains"/>
    <property type="match status" value="1"/>
</dbReference>
<comment type="catalytic activity">
    <reaction evidence="10 11">
        <text>(R)-pantoate + NADP(+) = 2-dehydropantoate + NADPH + H(+)</text>
        <dbReference type="Rhea" id="RHEA:16233"/>
        <dbReference type="ChEBI" id="CHEBI:11561"/>
        <dbReference type="ChEBI" id="CHEBI:15378"/>
        <dbReference type="ChEBI" id="CHEBI:15980"/>
        <dbReference type="ChEBI" id="CHEBI:57783"/>
        <dbReference type="ChEBI" id="CHEBI:58349"/>
        <dbReference type="EC" id="1.1.1.169"/>
    </reaction>
</comment>
<evidence type="ECO:0000313" key="15">
    <source>
        <dbReference type="Proteomes" id="UP000275368"/>
    </source>
</evidence>
<evidence type="ECO:0000256" key="10">
    <source>
        <dbReference type="ARBA" id="ARBA00048793"/>
    </source>
</evidence>
<dbReference type="Gene3D" id="1.10.1040.10">
    <property type="entry name" value="N-(1-d-carboxylethyl)-l-norvaline Dehydrogenase, domain 2"/>
    <property type="match status" value="1"/>
</dbReference>
<dbReference type="InterPro" id="IPR013328">
    <property type="entry name" value="6PGD_dom2"/>
</dbReference>
<evidence type="ECO:0000256" key="8">
    <source>
        <dbReference type="ARBA" id="ARBA00023002"/>
    </source>
</evidence>
<comment type="similarity">
    <text evidence="3 11">Belongs to the ketopantoate reductase family.</text>
</comment>
<dbReference type="EMBL" id="AP019308">
    <property type="protein sequence ID" value="BBH21238.1"/>
    <property type="molecule type" value="Genomic_DNA"/>
</dbReference>
<name>A0A3G9JBJ2_9BACL</name>
<dbReference type="AlphaFoldDB" id="A0A3G9JBJ2"/>
<protein>
    <recommendedName>
        <fullName evidence="5 11">2-dehydropantoate 2-reductase</fullName>
        <ecNumber evidence="4 11">1.1.1.169</ecNumber>
    </recommendedName>
    <alternativeName>
        <fullName evidence="9 11">Ketopantoate reductase</fullName>
    </alternativeName>
</protein>
<dbReference type="SUPFAM" id="SSF48179">
    <property type="entry name" value="6-phosphogluconate dehydrogenase C-terminal domain-like"/>
    <property type="match status" value="1"/>
</dbReference>
<evidence type="ECO:0000256" key="1">
    <source>
        <dbReference type="ARBA" id="ARBA00002919"/>
    </source>
</evidence>
<comment type="function">
    <text evidence="1 11">Catalyzes the NADPH-dependent reduction of ketopantoate into pantoic acid.</text>
</comment>
<dbReference type="Gene3D" id="3.40.50.720">
    <property type="entry name" value="NAD(P)-binding Rossmann-like Domain"/>
    <property type="match status" value="1"/>
</dbReference>
<evidence type="ECO:0000256" key="7">
    <source>
        <dbReference type="ARBA" id="ARBA00022857"/>
    </source>
</evidence>
<comment type="pathway">
    <text evidence="2 11">Cofactor biosynthesis; (R)-pantothenate biosynthesis; (R)-pantoate from 3-methyl-2-oxobutanoate: step 2/2.</text>
</comment>
<dbReference type="PANTHER" id="PTHR43765">
    <property type="entry name" value="2-DEHYDROPANTOATE 2-REDUCTASE-RELATED"/>
    <property type="match status" value="1"/>
</dbReference>
<dbReference type="UniPathway" id="UPA00028">
    <property type="reaction ID" value="UER00004"/>
</dbReference>
<gene>
    <name evidence="14" type="ORF">Back11_25830</name>
</gene>
<dbReference type="KEGG" id="pbk:Back11_25830"/>
<dbReference type="GO" id="GO:0050661">
    <property type="term" value="F:NADP binding"/>
    <property type="evidence" value="ECO:0007669"/>
    <property type="project" value="TreeGrafter"/>
</dbReference>
<dbReference type="InterPro" id="IPR003710">
    <property type="entry name" value="ApbA"/>
</dbReference>
<organism evidence="14 15">
    <name type="scientific">Paenibacillus baekrokdamisoli</name>
    <dbReference type="NCBI Taxonomy" id="1712516"/>
    <lineage>
        <taxon>Bacteria</taxon>
        <taxon>Bacillati</taxon>
        <taxon>Bacillota</taxon>
        <taxon>Bacilli</taxon>
        <taxon>Bacillales</taxon>
        <taxon>Paenibacillaceae</taxon>
        <taxon>Paenibacillus</taxon>
    </lineage>
</organism>
<dbReference type="InterPro" id="IPR008927">
    <property type="entry name" value="6-PGluconate_DH-like_C_sf"/>
</dbReference>
<dbReference type="GO" id="GO:0008677">
    <property type="term" value="F:2-dehydropantoate 2-reductase activity"/>
    <property type="evidence" value="ECO:0007669"/>
    <property type="project" value="UniProtKB-EC"/>
</dbReference>
<dbReference type="GO" id="GO:0005737">
    <property type="term" value="C:cytoplasm"/>
    <property type="evidence" value="ECO:0007669"/>
    <property type="project" value="TreeGrafter"/>
</dbReference>
<dbReference type="InterPro" id="IPR036291">
    <property type="entry name" value="NAD(P)-bd_dom_sf"/>
</dbReference>
<accession>A0A3G9JBJ2</accession>
<reference evidence="14 15" key="1">
    <citation type="submission" date="2018-11" db="EMBL/GenBank/DDBJ databases">
        <title>Complete genome sequence of Paenibacillus baekrokdamisoli strain KCTC 33723.</title>
        <authorList>
            <person name="Kang S.W."/>
            <person name="Lee K.C."/>
            <person name="Kim K.K."/>
            <person name="Kim J.S."/>
            <person name="Kim D.S."/>
            <person name="Ko S.H."/>
            <person name="Yang S.H."/>
            <person name="Lee J.S."/>
        </authorList>
    </citation>
    <scope>NUCLEOTIDE SEQUENCE [LARGE SCALE GENOMIC DNA]</scope>
    <source>
        <strain evidence="14 15">KCTC 33723</strain>
    </source>
</reference>
<dbReference type="Pfam" id="PF02558">
    <property type="entry name" value="ApbA"/>
    <property type="match status" value="1"/>
</dbReference>
<evidence type="ECO:0000256" key="2">
    <source>
        <dbReference type="ARBA" id="ARBA00004994"/>
    </source>
</evidence>
<dbReference type="RefSeq" id="WP_164522777.1">
    <property type="nucleotide sequence ID" value="NZ_AP019308.1"/>
</dbReference>
<dbReference type="Pfam" id="PF08546">
    <property type="entry name" value="ApbA_C"/>
    <property type="match status" value="1"/>
</dbReference>
<dbReference type="GO" id="GO:0015940">
    <property type="term" value="P:pantothenate biosynthetic process"/>
    <property type="evidence" value="ECO:0007669"/>
    <property type="project" value="UniProtKB-UniPathway"/>
</dbReference>
<evidence type="ECO:0000256" key="4">
    <source>
        <dbReference type="ARBA" id="ARBA00013014"/>
    </source>
</evidence>
<dbReference type="NCBIfam" id="TIGR00745">
    <property type="entry name" value="apbA_panE"/>
    <property type="match status" value="1"/>
</dbReference>
<evidence type="ECO:0000313" key="14">
    <source>
        <dbReference type="EMBL" id="BBH21238.1"/>
    </source>
</evidence>
<evidence type="ECO:0000259" key="12">
    <source>
        <dbReference type="Pfam" id="PF02558"/>
    </source>
</evidence>
<keyword evidence="8 11" id="KW-0560">Oxidoreductase</keyword>
<dbReference type="EC" id="1.1.1.169" evidence="4 11"/>
<dbReference type="PANTHER" id="PTHR43765:SF2">
    <property type="entry name" value="2-DEHYDROPANTOATE 2-REDUCTASE"/>
    <property type="match status" value="1"/>
</dbReference>
<dbReference type="InterPro" id="IPR013752">
    <property type="entry name" value="KPA_reductase"/>
</dbReference>
<feature type="domain" description="Ketopantoate reductase C-terminal" evidence="13">
    <location>
        <begin position="196"/>
        <end position="312"/>
    </location>
</feature>
<evidence type="ECO:0000256" key="11">
    <source>
        <dbReference type="RuleBase" id="RU362068"/>
    </source>
</evidence>
<evidence type="ECO:0000256" key="5">
    <source>
        <dbReference type="ARBA" id="ARBA00019465"/>
    </source>
</evidence>
<keyword evidence="6 11" id="KW-0566">Pantothenate biosynthesis</keyword>
<keyword evidence="7 11" id="KW-0521">NADP</keyword>
<dbReference type="InterPro" id="IPR013332">
    <property type="entry name" value="KPR_N"/>
</dbReference>
<feature type="domain" description="Ketopantoate reductase N-terminal" evidence="12">
    <location>
        <begin position="2"/>
        <end position="162"/>
    </location>
</feature>
<evidence type="ECO:0000256" key="3">
    <source>
        <dbReference type="ARBA" id="ARBA00007870"/>
    </source>
</evidence>
<dbReference type="Proteomes" id="UP000275368">
    <property type="component" value="Chromosome"/>
</dbReference>